<gene>
    <name evidence="2" type="ORF">RSSM_05597</name>
</gene>
<evidence type="ECO:0000313" key="2">
    <source>
        <dbReference type="EMBL" id="EMI52969.1"/>
    </source>
</evidence>
<organism evidence="2 3">
    <name type="scientific">Rhodopirellula sallentina SM41</name>
    <dbReference type="NCBI Taxonomy" id="1263870"/>
    <lineage>
        <taxon>Bacteria</taxon>
        <taxon>Pseudomonadati</taxon>
        <taxon>Planctomycetota</taxon>
        <taxon>Planctomycetia</taxon>
        <taxon>Pirellulales</taxon>
        <taxon>Pirellulaceae</taxon>
        <taxon>Rhodopirellula</taxon>
    </lineage>
</organism>
<dbReference type="Proteomes" id="UP000011885">
    <property type="component" value="Unassembled WGS sequence"/>
</dbReference>
<name>M5TV95_9BACT</name>
<evidence type="ECO:0000256" key="1">
    <source>
        <dbReference type="SAM" id="MobiDB-lite"/>
    </source>
</evidence>
<accession>M5TV95</accession>
<feature type="compositionally biased region" description="Polar residues" evidence="1">
    <location>
        <begin position="17"/>
        <end position="33"/>
    </location>
</feature>
<sequence length="45" mass="5050">MPGRIFLALQCRNMLQQTSPTSPDFDGLNSSESSYRKRSVESQDA</sequence>
<keyword evidence="3" id="KW-1185">Reference proteome</keyword>
<evidence type="ECO:0000313" key="3">
    <source>
        <dbReference type="Proteomes" id="UP000011885"/>
    </source>
</evidence>
<feature type="region of interest" description="Disordered" evidence="1">
    <location>
        <begin position="17"/>
        <end position="45"/>
    </location>
</feature>
<comment type="caution">
    <text evidence="2">The sequence shown here is derived from an EMBL/GenBank/DDBJ whole genome shotgun (WGS) entry which is preliminary data.</text>
</comment>
<dbReference type="PATRIC" id="fig|1263870.3.peg.5925"/>
<proteinExistence type="predicted"/>
<feature type="compositionally biased region" description="Basic and acidic residues" evidence="1">
    <location>
        <begin position="34"/>
        <end position="45"/>
    </location>
</feature>
<reference evidence="2 3" key="1">
    <citation type="journal article" date="2013" name="Mar. Genomics">
        <title>Expression of sulfatases in Rhodopirellula baltica and the diversity of sulfatases in the genus Rhodopirellula.</title>
        <authorList>
            <person name="Wegner C.E."/>
            <person name="Richter-Heitmann T."/>
            <person name="Klindworth A."/>
            <person name="Klockow C."/>
            <person name="Richter M."/>
            <person name="Achstetter T."/>
            <person name="Glockner F.O."/>
            <person name="Harder J."/>
        </authorList>
    </citation>
    <scope>NUCLEOTIDE SEQUENCE [LARGE SCALE GENOMIC DNA]</scope>
    <source>
        <strain evidence="2 3">SM41</strain>
    </source>
</reference>
<protein>
    <submittedName>
        <fullName evidence="2">Uncharacterized protein</fullName>
    </submittedName>
</protein>
<dbReference type="AlphaFoldDB" id="M5TV95"/>
<dbReference type="EMBL" id="ANOH01000395">
    <property type="protein sequence ID" value="EMI52969.1"/>
    <property type="molecule type" value="Genomic_DNA"/>
</dbReference>